<feature type="compositionally biased region" description="Basic and acidic residues" evidence="1">
    <location>
        <begin position="19"/>
        <end position="32"/>
    </location>
</feature>
<reference evidence="2" key="1">
    <citation type="journal article" date="2020" name="Cell">
        <title>Large-Scale Comparative Analyses of Tick Genomes Elucidate Their Genetic Diversity and Vector Capacities.</title>
        <authorList>
            <consortium name="Tick Genome and Microbiome Consortium (TIGMIC)"/>
            <person name="Jia N."/>
            <person name="Wang J."/>
            <person name="Shi W."/>
            <person name="Du L."/>
            <person name="Sun Y."/>
            <person name="Zhan W."/>
            <person name="Jiang J.F."/>
            <person name="Wang Q."/>
            <person name="Zhang B."/>
            <person name="Ji P."/>
            <person name="Bell-Sakyi L."/>
            <person name="Cui X.M."/>
            <person name="Yuan T.T."/>
            <person name="Jiang B.G."/>
            <person name="Yang W.F."/>
            <person name="Lam T.T."/>
            <person name="Chang Q.C."/>
            <person name="Ding S.J."/>
            <person name="Wang X.J."/>
            <person name="Zhu J.G."/>
            <person name="Ruan X.D."/>
            <person name="Zhao L."/>
            <person name="Wei J.T."/>
            <person name="Ye R.Z."/>
            <person name="Que T.C."/>
            <person name="Du C.H."/>
            <person name="Zhou Y.H."/>
            <person name="Cheng J.X."/>
            <person name="Dai P.F."/>
            <person name="Guo W.B."/>
            <person name="Han X.H."/>
            <person name="Huang E.J."/>
            <person name="Li L.F."/>
            <person name="Wei W."/>
            <person name="Gao Y.C."/>
            <person name="Liu J.Z."/>
            <person name="Shao H.Z."/>
            <person name="Wang X."/>
            <person name="Wang C.C."/>
            <person name="Yang T.C."/>
            <person name="Huo Q.B."/>
            <person name="Li W."/>
            <person name="Chen H.Y."/>
            <person name="Chen S.E."/>
            <person name="Zhou L.G."/>
            <person name="Ni X.B."/>
            <person name="Tian J.H."/>
            <person name="Sheng Y."/>
            <person name="Liu T."/>
            <person name="Pan Y.S."/>
            <person name="Xia L.Y."/>
            <person name="Li J."/>
            <person name="Zhao F."/>
            <person name="Cao W.C."/>
        </authorList>
    </citation>
    <scope>NUCLEOTIDE SEQUENCE</scope>
    <source>
        <strain evidence="2">Rmic-2018</strain>
    </source>
</reference>
<sequence length="692" mass="76740">MEKFTIEDAPKSRPLLHMLHKESLTEKIERAKSSSFPTESMRGRPKTKMRSTETDSEVAASNFKLQPAMRIITSPSSSVKHEIPVSFNHAFIVLGQPVERKKALASDYEVSVLGAVLGDLIDQSESAHMRNKARMYKHVFNIGDKPVIQITELSNTHSEQTPKMSSSVNGEDAPGRSAVYKHRSSPQTAVYEKVTSEHAHAQPPKHEEHYFEQPSNKLITPRIGELVPGASASVLQATYKHPLGPTPLPYHPSRHKSLGSWMSAGKKEPDTAFSQWIPLKKSLVKRNVPSKSKTKAHAKAQNASTPLSALLDDTNTIKPGKKWRGILKPKYFETVNFTVPQLLPGVIFTPDIRGTPISSISPFDEAPIGSVHRVVTIYGKNTNQKPMAPVTVVLAEGSQPSSTVMQQASLVKRRHDEPDPPKPKYIHGLSDKYGERPPPPDRNDDYLLHKGPKGFRGEGEGRRPALGGGRHPPSLEPKFDPEFERSRFLKPPPLFPERDRPPHHGRHPDDHSRHRDGPPYGLYGHRHPDKGHYGNGEPLYRPGKRHPPYPDVPDRSEGLPPREDGEFEEDLDPSRFDDYEAWRHLTRPPLPAGGFPPPFMPGFGGYPPFRGPPFQGGGPPFLGGPGVGTILPGKKMEKFKYLLKGGLRGAGGLRPSFFGAPQGWYCPCNYYPPAGRFVTAGYPGFWGPMRGD</sequence>
<organism evidence="2 3">
    <name type="scientific">Rhipicephalus microplus</name>
    <name type="common">Cattle tick</name>
    <name type="synonym">Boophilus microplus</name>
    <dbReference type="NCBI Taxonomy" id="6941"/>
    <lineage>
        <taxon>Eukaryota</taxon>
        <taxon>Metazoa</taxon>
        <taxon>Ecdysozoa</taxon>
        <taxon>Arthropoda</taxon>
        <taxon>Chelicerata</taxon>
        <taxon>Arachnida</taxon>
        <taxon>Acari</taxon>
        <taxon>Parasitiformes</taxon>
        <taxon>Ixodida</taxon>
        <taxon>Ixodoidea</taxon>
        <taxon>Ixodidae</taxon>
        <taxon>Rhipicephalinae</taxon>
        <taxon>Rhipicephalus</taxon>
        <taxon>Boophilus</taxon>
    </lineage>
</organism>
<comment type="caution">
    <text evidence="2">The sequence shown here is derived from an EMBL/GenBank/DDBJ whole genome shotgun (WGS) entry which is preliminary data.</text>
</comment>
<feature type="compositionally biased region" description="Polar residues" evidence="1">
    <location>
        <begin position="156"/>
        <end position="169"/>
    </location>
</feature>
<feature type="compositionally biased region" description="Basic and acidic residues" evidence="1">
    <location>
        <begin position="1"/>
        <end position="11"/>
    </location>
</feature>
<feature type="compositionally biased region" description="Basic and acidic residues" evidence="1">
    <location>
        <begin position="496"/>
        <end position="517"/>
    </location>
</feature>
<feature type="compositionally biased region" description="Polar residues" evidence="1">
    <location>
        <begin position="398"/>
        <end position="409"/>
    </location>
</feature>
<feature type="compositionally biased region" description="Basic and acidic residues" evidence="1">
    <location>
        <begin position="194"/>
        <end position="211"/>
    </location>
</feature>
<dbReference type="EMBL" id="JABSTU010000010">
    <property type="protein sequence ID" value="KAH8018731.1"/>
    <property type="molecule type" value="Genomic_DNA"/>
</dbReference>
<proteinExistence type="predicted"/>
<evidence type="ECO:0000313" key="2">
    <source>
        <dbReference type="EMBL" id="KAH8018731.1"/>
    </source>
</evidence>
<reference evidence="2" key="2">
    <citation type="submission" date="2021-09" db="EMBL/GenBank/DDBJ databases">
        <authorList>
            <person name="Jia N."/>
            <person name="Wang J."/>
            <person name="Shi W."/>
            <person name="Du L."/>
            <person name="Sun Y."/>
            <person name="Zhan W."/>
            <person name="Jiang J."/>
            <person name="Wang Q."/>
            <person name="Zhang B."/>
            <person name="Ji P."/>
            <person name="Sakyi L.B."/>
            <person name="Cui X."/>
            <person name="Yuan T."/>
            <person name="Jiang B."/>
            <person name="Yang W."/>
            <person name="Lam T.T.-Y."/>
            <person name="Chang Q."/>
            <person name="Ding S."/>
            <person name="Wang X."/>
            <person name="Zhu J."/>
            <person name="Ruan X."/>
            <person name="Zhao L."/>
            <person name="Wei J."/>
            <person name="Que T."/>
            <person name="Du C."/>
            <person name="Cheng J."/>
            <person name="Dai P."/>
            <person name="Han X."/>
            <person name="Huang E."/>
            <person name="Gao Y."/>
            <person name="Liu J."/>
            <person name="Shao H."/>
            <person name="Ye R."/>
            <person name="Li L."/>
            <person name="Wei W."/>
            <person name="Wang X."/>
            <person name="Wang C."/>
            <person name="Huo Q."/>
            <person name="Li W."/>
            <person name="Guo W."/>
            <person name="Chen H."/>
            <person name="Chen S."/>
            <person name="Zhou L."/>
            <person name="Zhou L."/>
            <person name="Ni X."/>
            <person name="Tian J."/>
            <person name="Zhou Y."/>
            <person name="Sheng Y."/>
            <person name="Liu T."/>
            <person name="Pan Y."/>
            <person name="Xia L."/>
            <person name="Li J."/>
            <person name="Zhao F."/>
            <person name="Cao W."/>
        </authorList>
    </citation>
    <scope>NUCLEOTIDE SEQUENCE</scope>
    <source>
        <strain evidence="2">Rmic-2018</strain>
        <tissue evidence="2">Larvae</tissue>
    </source>
</reference>
<protein>
    <submittedName>
        <fullName evidence="2">Uncharacterized protein</fullName>
    </submittedName>
</protein>
<name>A0A9J6D9I0_RHIMP</name>
<dbReference type="Proteomes" id="UP000821866">
    <property type="component" value="Chromosome 8"/>
</dbReference>
<accession>A0A9J6D9I0</accession>
<keyword evidence="3" id="KW-1185">Reference proteome</keyword>
<dbReference type="AlphaFoldDB" id="A0A9J6D9I0"/>
<feature type="region of interest" description="Disordered" evidence="1">
    <location>
        <begin position="397"/>
        <end position="572"/>
    </location>
</feature>
<feature type="region of interest" description="Disordered" evidence="1">
    <location>
        <begin position="1"/>
        <end position="58"/>
    </location>
</feature>
<dbReference type="VEuPathDB" id="VectorBase:LOC119176936"/>
<evidence type="ECO:0000256" key="1">
    <source>
        <dbReference type="SAM" id="MobiDB-lite"/>
    </source>
</evidence>
<feature type="compositionally biased region" description="Basic and acidic residues" evidence="1">
    <location>
        <begin position="477"/>
        <end position="487"/>
    </location>
</feature>
<feature type="region of interest" description="Disordered" evidence="1">
    <location>
        <begin position="156"/>
        <end position="212"/>
    </location>
</feature>
<gene>
    <name evidence="2" type="ORF">HPB51_010987</name>
</gene>
<feature type="compositionally biased region" description="Basic and acidic residues" evidence="1">
    <location>
        <begin position="552"/>
        <end position="564"/>
    </location>
</feature>
<evidence type="ECO:0000313" key="3">
    <source>
        <dbReference type="Proteomes" id="UP000821866"/>
    </source>
</evidence>
<feature type="compositionally biased region" description="Basic and acidic residues" evidence="1">
    <location>
        <begin position="429"/>
        <end position="448"/>
    </location>
</feature>